<proteinExistence type="predicted"/>
<name>A0A1Q3EEI8_LENED</name>
<dbReference type="Pfam" id="PF14308">
    <property type="entry name" value="DnaJ-X"/>
    <property type="match status" value="1"/>
</dbReference>
<evidence type="ECO:0000256" key="1">
    <source>
        <dbReference type="SAM" id="MobiDB-lite"/>
    </source>
</evidence>
<comment type="caution">
    <text evidence="3">The sequence shown here is derived from an EMBL/GenBank/DDBJ whole genome shotgun (WGS) entry which is preliminary data.</text>
</comment>
<feature type="region of interest" description="Disordered" evidence="1">
    <location>
        <begin position="205"/>
        <end position="224"/>
    </location>
</feature>
<evidence type="ECO:0000259" key="2">
    <source>
        <dbReference type="PROSITE" id="PS50076"/>
    </source>
</evidence>
<feature type="domain" description="J" evidence="2">
    <location>
        <begin position="92"/>
        <end position="157"/>
    </location>
</feature>
<dbReference type="Gene3D" id="3.30.200.20">
    <property type="entry name" value="Phosphorylase Kinase, domain 1"/>
    <property type="match status" value="1"/>
</dbReference>
<feature type="compositionally biased region" description="Basic and acidic residues" evidence="1">
    <location>
        <begin position="210"/>
        <end position="224"/>
    </location>
</feature>
<dbReference type="CDD" id="cd06257">
    <property type="entry name" value="DnaJ"/>
    <property type="match status" value="1"/>
</dbReference>
<dbReference type="AlphaFoldDB" id="A0A1Q3EEI8"/>
<dbReference type="PROSITE" id="PS50076">
    <property type="entry name" value="DNAJ_2"/>
    <property type="match status" value="1"/>
</dbReference>
<dbReference type="PROSITE" id="PS00636">
    <property type="entry name" value="DNAJ_1"/>
    <property type="match status" value="1"/>
</dbReference>
<dbReference type="STRING" id="5353.A0A1Q3EEI8"/>
<dbReference type="Pfam" id="PF00226">
    <property type="entry name" value="DnaJ"/>
    <property type="match status" value="1"/>
</dbReference>
<reference evidence="3 4" key="2">
    <citation type="submission" date="2017-02" db="EMBL/GenBank/DDBJ databases">
        <title>A genome survey and senescence transcriptome analysis in Lentinula edodes.</title>
        <authorList>
            <person name="Sakamoto Y."/>
            <person name="Nakade K."/>
            <person name="Sato S."/>
            <person name="Yoshida Y."/>
            <person name="Miyazaki K."/>
            <person name="Natsume S."/>
            <person name="Konno N."/>
        </authorList>
    </citation>
    <scope>NUCLEOTIDE SEQUENCE [LARGE SCALE GENOMIC DNA]</scope>
    <source>
        <strain evidence="3 4">NBRC 111202</strain>
    </source>
</reference>
<dbReference type="SUPFAM" id="SSF46565">
    <property type="entry name" value="Chaperone J-domain"/>
    <property type="match status" value="1"/>
</dbReference>
<feature type="compositionally biased region" description="Low complexity" evidence="1">
    <location>
        <begin position="46"/>
        <end position="66"/>
    </location>
</feature>
<dbReference type="Proteomes" id="UP000188533">
    <property type="component" value="Unassembled WGS sequence"/>
</dbReference>
<dbReference type="PANTHER" id="PTHR44924:SF1">
    <property type="entry name" value="DNAJ SUBFAMILY A MEMBER 2"/>
    <property type="match status" value="1"/>
</dbReference>
<gene>
    <name evidence="3" type="ORF">LENED_007488</name>
</gene>
<keyword evidence="4" id="KW-1185">Reference proteome</keyword>
<dbReference type="InterPro" id="IPR011009">
    <property type="entry name" value="Kinase-like_dom_sf"/>
</dbReference>
<dbReference type="InterPro" id="IPR026894">
    <property type="entry name" value="DnaJ_X"/>
</dbReference>
<organism evidence="3 4">
    <name type="scientific">Lentinula edodes</name>
    <name type="common">Shiitake mushroom</name>
    <name type="synonym">Lentinus edodes</name>
    <dbReference type="NCBI Taxonomy" id="5353"/>
    <lineage>
        <taxon>Eukaryota</taxon>
        <taxon>Fungi</taxon>
        <taxon>Dikarya</taxon>
        <taxon>Basidiomycota</taxon>
        <taxon>Agaricomycotina</taxon>
        <taxon>Agaricomycetes</taxon>
        <taxon>Agaricomycetidae</taxon>
        <taxon>Agaricales</taxon>
        <taxon>Marasmiineae</taxon>
        <taxon>Omphalotaceae</taxon>
        <taxon>Lentinula</taxon>
    </lineage>
</organism>
<dbReference type="EMBL" id="BDGU01000258">
    <property type="protein sequence ID" value="GAW05621.1"/>
    <property type="molecule type" value="Genomic_DNA"/>
</dbReference>
<accession>A0A1Q3EEI8</accession>
<dbReference type="InterPro" id="IPR001623">
    <property type="entry name" value="DnaJ_domain"/>
</dbReference>
<dbReference type="Pfam" id="PF01636">
    <property type="entry name" value="APH"/>
    <property type="match status" value="1"/>
</dbReference>
<dbReference type="Gene3D" id="1.10.287.110">
    <property type="entry name" value="DnaJ domain"/>
    <property type="match status" value="1"/>
</dbReference>
<feature type="region of interest" description="Disordered" evidence="1">
    <location>
        <begin position="46"/>
        <end position="85"/>
    </location>
</feature>
<dbReference type="SMART" id="SM00271">
    <property type="entry name" value="DnaJ"/>
    <property type="match status" value="1"/>
</dbReference>
<reference evidence="3 4" key="1">
    <citation type="submission" date="2016-08" db="EMBL/GenBank/DDBJ databases">
        <authorList>
            <consortium name="Lentinula edodes genome sequencing consortium"/>
            <person name="Sakamoto Y."/>
            <person name="Nakade K."/>
            <person name="Sato S."/>
            <person name="Yoshida Y."/>
            <person name="Miyazaki K."/>
            <person name="Natsume S."/>
            <person name="Konno N."/>
        </authorList>
    </citation>
    <scope>NUCLEOTIDE SEQUENCE [LARGE SCALE GENOMIC DNA]</scope>
    <source>
        <strain evidence="3 4">NBRC 111202</strain>
    </source>
</reference>
<dbReference type="InterPro" id="IPR002575">
    <property type="entry name" value="Aminoglycoside_PTrfase"/>
</dbReference>
<dbReference type="SUPFAM" id="SSF56112">
    <property type="entry name" value="Protein kinase-like (PK-like)"/>
    <property type="match status" value="1"/>
</dbReference>
<sequence length="1113" mass="123848">MNPIPQQGTLLRIRCWKCEKVNEHMFYAAQISSHYPKDLFGNPDNPAAAGNAAASSSSSTTNRNSNPHFSTSGGARKGGRRIGTQERPLETVYYDTLGVPVTATTDEIKKAYRRLAIKHHPDKNPSDPLAADRFKSIAIAYQTLSDPALRAKYNEFGARESAPEGGFVDPEEVFSAIFGGERFVGVIGHISLAKDMKAALQEAEEEAEEGKDGGDGAARIRDGKGERLVLSEEEKAKKEEKNRKKAAERVAARAERVDKLVANLERKLGIFTESATGINDVDVTRSWRTICELEAEELSHESYGPELLQAIGFVYVSKAKQFLATNQTFLGVGGWLHNVQGKYHVFSETVSTLRSALELKSVFDQIQAAEKAGNLSPEERQKLEEQAAEKGLQALFKGAKLEIDSVLREVCDRILLLEAEDPSSSSVGREKAVLRAAALQILGEAYVGVGTRKGGVGIQASSASADHQYPHSRTSSPAPGTHAVLEELELGWAISAGILVPGWAGCLDSVVVVVILPLPVPVSAQTPVPVHVEQVERLEEAKDEGEDKVDMEGRSMIANSSQTLYRNATSHLLAMVVHTLWKLGNLLARRNRLMSTTATRRFEPENFYAYTSGRWIHDENRQLSLRYRSFNVDALKKVVVHAAGGNSVLKMEKLAEGSYNKVFVLTLDNGQELIARIPTVIAGPGKLVTASEVATMDYARSIGVPVPRVLAWCADASSTPVQSEYIVMEKASGVELGRVWDQMSSDQKDDTVREVVNIEKRMIKPFFKAYGSVFYRGDVDSGVVHDRFVVGPNVSLPFWDEERRHMDIDRGPWTDPLSYLKAISSRERKWILNYATSNPHPTLFEPPTHIQDQQAHISLLNRYDAVLPHIIPTKDSILLRPTLWHTDLHFGNIFLSQDDLAEGNIKITAIIDWQHACVLPLYLQARAPRFLPLPDQIPPSPDEEEEEAFDQQAAALANAELANRHELYHTTTASLNPDYHHALSFSTRDLIITPVQFSGRTWSGGYVPLQNTLIRIVDNWDYLGHRHFPCPIAFSQSEREAHAEDAQEWQVGEDLQVMIQDRIGVQEGGWVSHEGYHDALRRNEELKEQFLQQMPHGKDKDAYLRTWPYRPVV</sequence>
<dbReference type="PANTHER" id="PTHR44924">
    <property type="entry name" value="DNAJ SUBFAMILY A MEMBER 2"/>
    <property type="match status" value="1"/>
</dbReference>
<dbReference type="InterPro" id="IPR036869">
    <property type="entry name" value="J_dom_sf"/>
</dbReference>
<evidence type="ECO:0000313" key="4">
    <source>
        <dbReference type="Proteomes" id="UP000188533"/>
    </source>
</evidence>
<dbReference type="InterPro" id="IPR018253">
    <property type="entry name" value="DnaJ_domain_CS"/>
</dbReference>
<protein>
    <recommendedName>
        <fullName evidence="2">J domain-containing protein</fullName>
    </recommendedName>
</protein>
<evidence type="ECO:0000313" key="3">
    <source>
        <dbReference type="EMBL" id="GAW05621.1"/>
    </source>
</evidence>
<dbReference type="PRINTS" id="PR00625">
    <property type="entry name" value="JDOMAIN"/>
</dbReference>